<evidence type="ECO:0000256" key="2">
    <source>
        <dbReference type="ARBA" id="ARBA00022475"/>
    </source>
</evidence>
<proteinExistence type="predicted"/>
<feature type="transmembrane region" description="Helical" evidence="7">
    <location>
        <begin position="384"/>
        <end position="402"/>
    </location>
</feature>
<keyword evidence="4 7" id="KW-1133">Transmembrane helix</keyword>
<dbReference type="InterPro" id="IPR036259">
    <property type="entry name" value="MFS_trans_sf"/>
</dbReference>
<evidence type="ECO:0000256" key="1">
    <source>
        <dbReference type="ARBA" id="ARBA00004651"/>
    </source>
</evidence>
<dbReference type="RefSeq" id="WP_012226586.1">
    <property type="nucleotide sequence ID" value="NC_010125.1"/>
</dbReference>
<feature type="compositionally biased region" description="Basic and acidic residues" evidence="6">
    <location>
        <begin position="419"/>
        <end position="436"/>
    </location>
</feature>
<reference evidence="8 9" key="1">
    <citation type="journal article" date="2009" name="BMC Genomics">
        <title>Complete genome sequence of the sugarcane nitrogen-fixing endophyte Gluconacetobacter diazotrophicus Pal5.</title>
        <authorList>
            <person name="Bertalan M."/>
            <person name="Albano R."/>
            <person name="Padua V."/>
            <person name="Rouws L."/>
            <person name="Rojas C."/>
            <person name="Hemerly A."/>
            <person name="Teixeira K."/>
            <person name="Schwab S."/>
            <person name="Araujo J."/>
            <person name="Oliveira A."/>
            <person name="Franca L."/>
            <person name="Magalhaes V."/>
            <person name="Alqueres S."/>
            <person name="Cardoso A."/>
            <person name="Almeida W."/>
            <person name="Loureiro M.M."/>
            <person name="Nogueira E."/>
            <person name="Cidade D."/>
            <person name="Oliveira D."/>
            <person name="Simao T."/>
            <person name="Macedo J."/>
            <person name="Valadao A."/>
            <person name="Dreschsel M."/>
            <person name="Freitas F."/>
            <person name="Vidal M."/>
            <person name="Guedes H."/>
            <person name="Rodrigues E."/>
            <person name="Meneses C."/>
            <person name="Brioso P."/>
            <person name="Pozzer L."/>
            <person name="Figueiredo D."/>
            <person name="Montano H."/>
            <person name="Junior J."/>
            <person name="Filho G."/>
            <person name="Flores V."/>
            <person name="Ferreira B."/>
            <person name="Branco A."/>
            <person name="Gonzalez P."/>
            <person name="Guillobel H."/>
            <person name="Lemos M."/>
            <person name="Seibel L."/>
            <person name="Macedo J."/>
            <person name="Alves-Ferreira M."/>
            <person name="Sachetto-Martins G."/>
            <person name="Coelho A."/>
            <person name="Santos E."/>
            <person name="Amaral G."/>
            <person name="Neves A."/>
            <person name="Pacheco A.B."/>
            <person name="Carvalho D."/>
            <person name="Lery L."/>
            <person name="Bisch P."/>
            <person name="Rossle S.C."/>
            <person name="Urmenyi T."/>
            <person name="Kruger W.V."/>
            <person name="Martins O."/>
            <person name="Baldani J.I."/>
            <person name="Ferreira P.C."/>
        </authorList>
    </citation>
    <scope>NUCLEOTIDE SEQUENCE [LARGE SCALE GENOMIC DNA]</scope>
    <source>
        <strain evidence="9">ATCC 49037 / DSM 5601 / CCUG 37298 / CIP 103539 / LMG 7603 / PAl5</strain>
    </source>
</reference>
<keyword evidence="3 7" id="KW-0812">Transmembrane</keyword>
<feature type="transmembrane region" description="Helical" evidence="7">
    <location>
        <begin position="56"/>
        <end position="77"/>
    </location>
</feature>
<organism evidence="8 9">
    <name type="scientific">Gluconacetobacter diazotrophicus (strain ATCC 49037 / DSM 5601 / CCUG 37298 / CIP 103539 / LMG 7603 / PAl5)</name>
    <dbReference type="NCBI Taxonomy" id="272568"/>
    <lineage>
        <taxon>Bacteria</taxon>
        <taxon>Pseudomonadati</taxon>
        <taxon>Pseudomonadota</taxon>
        <taxon>Alphaproteobacteria</taxon>
        <taxon>Acetobacterales</taxon>
        <taxon>Acetobacteraceae</taxon>
        <taxon>Gluconacetobacter</taxon>
    </lineage>
</organism>
<evidence type="ECO:0000313" key="9">
    <source>
        <dbReference type="Proteomes" id="UP000001176"/>
    </source>
</evidence>
<evidence type="ECO:0000256" key="4">
    <source>
        <dbReference type="ARBA" id="ARBA00022989"/>
    </source>
</evidence>
<feature type="transmembrane region" description="Helical" evidence="7">
    <location>
        <begin position="264"/>
        <end position="288"/>
    </location>
</feature>
<keyword evidence="2" id="KW-1003">Cell membrane</keyword>
<feature type="transmembrane region" description="Helical" evidence="7">
    <location>
        <begin position="182"/>
        <end position="201"/>
    </location>
</feature>
<dbReference type="GO" id="GO:0005886">
    <property type="term" value="C:plasma membrane"/>
    <property type="evidence" value="ECO:0007669"/>
    <property type="project" value="UniProtKB-SubCell"/>
</dbReference>
<dbReference type="Gene3D" id="1.20.1250.20">
    <property type="entry name" value="MFS general substrate transporter like domains"/>
    <property type="match status" value="1"/>
</dbReference>
<evidence type="ECO:0000313" key="8">
    <source>
        <dbReference type="EMBL" id="CAP56509.1"/>
    </source>
</evidence>
<dbReference type="AlphaFoldDB" id="A9HNV8"/>
<protein>
    <submittedName>
        <fullName evidence="8">Putative major facilitator superfamily (MFS) transporter</fullName>
    </submittedName>
</protein>
<dbReference type="Proteomes" id="UP000001176">
    <property type="component" value="Chromosome"/>
</dbReference>
<evidence type="ECO:0000256" key="6">
    <source>
        <dbReference type="SAM" id="MobiDB-lite"/>
    </source>
</evidence>
<keyword evidence="9" id="KW-1185">Reference proteome</keyword>
<dbReference type="GO" id="GO:0022857">
    <property type="term" value="F:transmembrane transporter activity"/>
    <property type="evidence" value="ECO:0007669"/>
    <property type="project" value="InterPro"/>
</dbReference>
<feature type="transmembrane region" description="Helical" evidence="7">
    <location>
        <begin position="230"/>
        <end position="252"/>
    </location>
</feature>
<dbReference type="CDD" id="cd06173">
    <property type="entry name" value="MFS_MefA_like"/>
    <property type="match status" value="1"/>
</dbReference>
<keyword evidence="5 7" id="KW-0472">Membrane</keyword>
<feature type="transmembrane region" description="Helical" evidence="7">
    <location>
        <begin position="350"/>
        <end position="372"/>
    </location>
</feature>
<sequence>MHVTQQPGPTDADRGRRFWQTRNFILFFVATSASTLGSAMVSVALTFAVLSHGHSASILGLVLAAQAAPVVVLMVPAGAIADRWVRRSLMVGADLLRCASQGLTAILMAGAHPSVAVLIGLVTLVGVGNAFYGPAESGLIPVLARPEDLRRVNSLLSLSGSITAILGPSLGGMLVAIGSAPIAIGCDAVTYAISAICLTAMRTLRPARRATAPFQTQLLAGLREFHQRRWLILMTAQYGFLNLAAFAPFLILGPVSLAHVVRGAQSWGIISSAIGIGGIFGGGVSLFWHVSRPLVLYETAAAVLVIPLVLLAAQASVPYLALGGVAFGAGIVILNLVAQTTIQRQVPEEALSRINALFGLVAQGLTPLSYAMCGFLARAVGIKPVLAASSVVVGVSVVVLLMRRETWDLRDAPAVADGRSQDKGGRTRGQDNRSSR</sequence>
<gene>
    <name evidence="8" type="ordered locus">GDI2566</name>
</gene>
<dbReference type="KEGG" id="gdi:GDI2566"/>
<name>A9HNV8_GLUDA</name>
<evidence type="ECO:0000256" key="5">
    <source>
        <dbReference type="ARBA" id="ARBA00023136"/>
    </source>
</evidence>
<feature type="transmembrane region" description="Helical" evidence="7">
    <location>
        <begin position="295"/>
        <end position="313"/>
    </location>
</feature>
<accession>A9HNV8</accession>
<feature type="region of interest" description="Disordered" evidence="6">
    <location>
        <begin position="414"/>
        <end position="436"/>
    </location>
</feature>
<evidence type="ECO:0000256" key="3">
    <source>
        <dbReference type="ARBA" id="ARBA00022692"/>
    </source>
</evidence>
<dbReference type="SUPFAM" id="SSF103473">
    <property type="entry name" value="MFS general substrate transporter"/>
    <property type="match status" value="1"/>
</dbReference>
<comment type="subcellular location">
    <subcellularLocation>
        <location evidence="1">Cell membrane</location>
        <topology evidence="1">Multi-pass membrane protein</topology>
    </subcellularLocation>
</comment>
<dbReference type="InterPro" id="IPR011701">
    <property type="entry name" value="MFS"/>
</dbReference>
<dbReference type="PANTHER" id="PTHR23513">
    <property type="entry name" value="INTEGRAL MEMBRANE EFFLUX PROTEIN-RELATED"/>
    <property type="match status" value="1"/>
</dbReference>
<dbReference type="PANTHER" id="PTHR23513:SF11">
    <property type="entry name" value="STAPHYLOFERRIN A TRANSPORTER"/>
    <property type="match status" value="1"/>
</dbReference>
<evidence type="ECO:0000256" key="7">
    <source>
        <dbReference type="SAM" id="Phobius"/>
    </source>
</evidence>
<feature type="transmembrane region" description="Helical" evidence="7">
    <location>
        <begin position="319"/>
        <end position="338"/>
    </location>
</feature>
<dbReference type="Pfam" id="PF07690">
    <property type="entry name" value="MFS_1"/>
    <property type="match status" value="1"/>
</dbReference>
<feature type="transmembrane region" description="Helical" evidence="7">
    <location>
        <begin position="24"/>
        <end position="50"/>
    </location>
</feature>
<dbReference type="EMBL" id="AM889285">
    <property type="protein sequence ID" value="CAP56509.1"/>
    <property type="molecule type" value="Genomic_DNA"/>
</dbReference>